<dbReference type="eggNOG" id="KOG3700">
    <property type="taxonomic scope" value="Eukaryota"/>
</dbReference>
<feature type="transmembrane region" description="Helical" evidence="2">
    <location>
        <begin position="518"/>
        <end position="543"/>
    </location>
</feature>
<feature type="signal peptide" evidence="3">
    <location>
        <begin position="1"/>
        <end position="16"/>
    </location>
</feature>
<protein>
    <recommendedName>
        <fullName evidence="4">Nose resistant-to-fluoxetine protein N-terminal domain-containing protein</fullName>
    </recommendedName>
</protein>
<dbReference type="AlphaFoldDB" id="B3M1R8"/>
<dbReference type="InParanoid" id="B3M1R8"/>
<dbReference type="GO" id="GO:0016747">
    <property type="term" value="F:acyltransferase activity, transferring groups other than amino-acyl groups"/>
    <property type="evidence" value="ECO:0007669"/>
    <property type="project" value="InterPro"/>
</dbReference>
<evidence type="ECO:0000313" key="5">
    <source>
        <dbReference type="EMBL" id="EDV44398.2"/>
    </source>
</evidence>
<reference evidence="5 6" key="1">
    <citation type="journal article" date="2007" name="Nature">
        <title>Evolution of genes and genomes on the Drosophila phylogeny.</title>
        <authorList>
            <consortium name="Drosophila 12 Genomes Consortium"/>
            <person name="Clark A.G."/>
            <person name="Eisen M.B."/>
            <person name="Smith D.R."/>
            <person name="Bergman C.M."/>
            <person name="Oliver B."/>
            <person name="Markow T.A."/>
            <person name="Kaufman T.C."/>
            <person name="Kellis M."/>
            <person name="Gelbart W."/>
            <person name="Iyer V.N."/>
            <person name="Pollard D.A."/>
            <person name="Sackton T.B."/>
            <person name="Larracuente A.M."/>
            <person name="Singh N.D."/>
            <person name="Abad J.P."/>
            <person name="Abt D.N."/>
            <person name="Adryan B."/>
            <person name="Aguade M."/>
            <person name="Akashi H."/>
            <person name="Anderson W.W."/>
            <person name="Aquadro C.F."/>
            <person name="Ardell D.H."/>
            <person name="Arguello R."/>
            <person name="Artieri C.G."/>
            <person name="Barbash D.A."/>
            <person name="Barker D."/>
            <person name="Barsanti P."/>
            <person name="Batterham P."/>
            <person name="Batzoglou S."/>
            <person name="Begun D."/>
            <person name="Bhutkar A."/>
            <person name="Blanco E."/>
            <person name="Bosak S.A."/>
            <person name="Bradley R.K."/>
            <person name="Brand A.D."/>
            <person name="Brent M.R."/>
            <person name="Brooks A.N."/>
            <person name="Brown R.H."/>
            <person name="Butlin R.K."/>
            <person name="Caggese C."/>
            <person name="Calvi B.R."/>
            <person name="Bernardo de Carvalho A."/>
            <person name="Caspi A."/>
            <person name="Castrezana S."/>
            <person name="Celniker S.E."/>
            <person name="Chang J.L."/>
            <person name="Chapple C."/>
            <person name="Chatterji S."/>
            <person name="Chinwalla A."/>
            <person name="Civetta A."/>
            <person name="Clifton S.W."/>
            <person name="Comeron J.M."/>
            <person name="Costello J.C."/>
            <person name="Coyne J.A."/>
            <person name="Daub J."/>
            <person name="David R.G."/>
            <person name="Delcher A.L."/>
            <person name="Delehaunty K."/>
            <person name="Do C.B."/>
            <person name="Ebling H."/>
            <person name="Edwards K."/>
            <person name="Eickbush T."/>
            <person name="Evans J.D."/>
            <person name="Filipski A."/>
            <person name="Findeiss S."/>
            <person name="Freyhult E."/>
            <person name="Fulton L."/>
            <person name="Fulton R."/>
            <person name="Garcia A.C."/>
            <person name="Gardiner A."/>
            <person name="Garfield D.A."/>
            <person name="Garvin B.E."/>
            <person name="Gibson G."/>
            <person name="Gilbert D."/>
            <person name="Gnerre S."/>
            <person name="Godfrey J."/>
            <person name="Good R."/>
            <person name="Gotea V."/>
            <person name="Gravely B."/>
            <person name="Greenberg A.J."/>
            <person name="Griffiths-Jones S."/>
            <person name="Gross S."/>
            <person name="Guigo R."/>
            <person name="Gustafson E.A."/>
            <person name="Haerty W."/>
            <person name="Hahn M.W."/>
            <person name="Halligan D.L."/>
            <person name="Halpern A.L."/>
            <person name="Halter G.M."/>
            <person name="Han M.V."/>
            <person name="Heger A."/>
            <person name="Hillier L."/>
            <person name="Hinrichs A.S."/>
            <person name="Holmes I."/>
            <person name="Hoskins R.A."/>
            <person name="Hubisz M.J."/>
            <person name="Hultmark D."/>
            <person name="Huntley M.A."/>
            <person name="Jaffe D.B."/>
            <person name="Jagadeeshan S."/>
            <person name="Jeck W.R."/>
            <person name="Johnson J."/>
            <person name="Jones C.D."/>
            <person name="Jordan W.C."/>
            <person name="Karpen G.H."/>
            <person name="Kataoka E."/>
            <person name="Keightley P.D."/>
            <person name="Kheradpour P."/>
            <person name="Kirkness E.F."/>
            <person name="Koerich L.B."/>
            <person name="Kristiansen K."/>
            <person name="Kudrna D."/>
            <person name="Kulathinal R.J."/>
            <person name="Kumar S."/>
            <person name="Kwok R."/>
            <person name="Lander E."/>
            <person name="Langley C.H."/>
            <person name="Lapoint R."/>
            <person name="Lazzaro B.P."/>
            <person name="Lee S.J."/>
            <person name="Levesque L."/>
            <person name="Li R."/>
            <person name="Lin C.F."/>
            <person name="Lin M.F."/>
            <person name="Lindblad-Toh K."/>
            <person name="Llopart A."/>
            <person name="Long M."/>
            <person name="Low L."/>
            <person name="Lozovsky E."/>
            <person name="Lu J."/>
            <person name="Luo M."/>
            <person name="Machado C.A."/>
            <person name="Makalowski W."/>
            <person name="Marzo M."/>
            <person name="Matsuda M."/>
            <person name="Matzkin L."/>
            <person name="McAllister B."/>
            <person name="McBride C.S."/>
            <person name="McKernan B."/>
            <person name="McKernan K."/>
            <person name="Mendez-Lago M."/>
            <person name="Minx P."/>
            <person name="Mollenhauer M.U."/>
            <person name="Montooth K."/>
            <person name="Mount S.M."/>
            <person name="Mu X."/>
            <person name="Myers E."/>
            <person name="Negre B."/>
            <person name="Newfeld S."/>
            <person name="Nielsen R."/>
            <person name="Noor M.A."/>
            <person name="O'Grady P."/>
            <person name="Pachter L."/>
            <person name="Papaceit M."/>
            <person name="Parisi M.J."/>
            <person name="Parisi M."/>
            <person name="Parts L."/>
            <person name="Pedersen J.S."/>
            <person name="Pesole G."/>
            <person name="Phillippy A.M."/>
            <person name="Ponting C.P."/>
            <person name="Pop M."/>
            <person name="Porcelli D."/>
            <person name="Powell J.R."/>
            <person name="Prohaska S."/>
            <person name="Pruitt K."/>
            <person name="Puig M."/>
            <person name="Quesneville H."/>
            <person name="Ram K.R."/>
            <person name="Rand D."/>
            <person name="Rasmussen M.D."/>
            <person name="Reed L.K."/>
            <person name="Reenan R."/>
            <person name="Reily A."/>
            <person name="Remington K.A."/>
            <person name="Rieger T.T."/>
            <person name="Ritchie M.G."/>
            <person name="Robin C."/>
            <person name="Rogers Y.H."/>
            <person name="Rohde C."/>
            <person name="Rozas J."/>
            <person name="Rubenfield M.J."/>
            <person name="Ruiz A."/>
            <person name="Russo S."/>
            <person name="Salzberg S.L."/>
            <person name="Sanchez-Gracia A."/>
            <person name="Saranga D.J."/>
            <person name="Sato H."/>
            <person name="Schaeffer S.W."/>
            <person name="Schatz M.C."/>
            <person name="Schlenke T."/>
            <person name="Schwartz R."/>
            <person name="Segarra C."/>
            <person name="Singh R.S."/>
            <person name="Sirot L."/>
            <person name="Sirota M."/>
            <person name="Sisneros N.B."/>
            <person name="Smith C.D."/>
            <person name="Smith T.F."/>
            <person name="Spieth J."/>
            <person name="Stage D.E."/>
            <person name="Stark A."/>
            <person name="Stephan W."/>
            <person name="Strausberg R.L."/>
            <person name="Strempel S."/>
            <person name="Sturgill D."/>
            <person name="Sutton G."/>
            <person name="Sutton G.G."/>
            <person name="Tao W."/>
            <person name="Teichmann S."/>
            <person name="Tobari Y.N."/>
            <person name="Tomimura Y."/>
            <person name="Tsolas J.M."/>
            <person name="Valente V.L."/>
            <person name="Venter E."/>
            <person name="Venter J.C."/>
            <person name="Vicario S."/>
            <person name="Vieira F.G."/>
            <person name="Vilella A.J."/>
            <person name="Villasante A."/>
            <person name="Walenz B."/>
            <person name="Wang J."/>
            <person name="Wasserman M."/>
            <person name="Watts T."/>
            <person name="Wilson D."/>
            <person name="Wilson R.K."/>
            <person name="Wing R.A."/>
            <person name="Wolfner M.F."/>
            <person name="Wong A."/>
            <person name="Wong G.K."/>
            <person name="Wu C.I."/>
            <person name="Wu G."/>
            <person name="Yamamoto D."/>
            <person name="Yang H.P."/>
            <person name="Yang S.P."/>
            <person name="Yorke J.A."/>
            <person name="Yoshida K."/>
            <person name="Zdobnov E."/>
            <person name="Zhang P."/>
            <person name="Zhang Y."/>
            <person name="Zimin A.V."/>
            <person name="Baldwin J."/>
            <person name="Abdouelleil A."/>
            <person name="Abdulkadir J."/>
            <person name="Abebe A."/>
            <person name="Abera B."/>
            <person name="Abreu J."/>
            <person name="Acer S.C."/>
            <person name="Aftuck L."/>
            <person name="Alexander A."/>
            <person name="An P."/>
            <person name="Anderson E."/>
            <person name="Anderson S."/>
            <person name="Arachi H."/>
            <person name="Azer M."/>
            <person name="Bachantsang P."/>
            <person name="Barry A."/>
            <person name="Bayul T."/>
            <person name="Berlin A."/>
            <person name="Bessette D."/>
            <person name="Bloom T."/>
            <person name="Blye J."/>
            <person name="Boguslavskiy L."/>
            <person name="Bonnet C."/>
            <person name="Boukhgalter B."/>
            <person name="Bourzgui I."/>
            <person name="Brown A."/>
            <person name="Cahill P."/>
            <person name="Channer S."/>
            <person name="Cheshatsang Y."/>
            <person name="Chuda L."/>
            <person name="Citroen M."/>
            <person name="Collymore A."/>
            <person name="Cooke P."/>
            <person name="Costello M."/>
            <person name="D'Aco K."/>
            <person name="Daza R."/>
            <person name="De Haan G."/>
            <person name="DeGray S."/>
            <person name="DeMaso C."/>
            <person name="Dhargay N."/>
            <person name="Dooley K."/>
            <person name="Dooley E."/>
            <person name="Doricent M."/>
            <person name="Dorje P."/>
            <person name="Dorjee K."/>
            <person name="Dupes A."/>
            <person name="Elong R."/>
            <person name="Falk J."/>
            <person name="Farina A."/>
            <person name="Faro S."/>
            <person name="Ferguson D."/>
            <person name="Fisher S."/>
            <person name="Foley C.D."/>
            <person name="Franke A."/>
            <person name="Friedrich D."/>
            <person name="Gadbois L."/>
            <person name="Gearin G."/>
            <person name="Gearin C.R."/>
            <person name="Giannoukos G."/>
            <person name="Goode T."/>
            <person name="Graham J."/>
            <person name="Grandbois E."/>
            <person name="Grewal S."/>
            <person name="Gyaltsen K."/>
            <person name="Hafez N."/>
            <person name="Hagos B."/>
            <person name="Hall J."/>
            <person name="Henson C."/>
            <person name="Hollinger A."/>
            <person name="Honan T."/>
            <person name="Huard M.D."/>
            <person name="Hughes L."/>
            <person name="Hurhula B."/>
            <person name="Husby M.E."/>
            <person name="Kamat A."/>
            <person name="Kanga B."/>
            <person name="Kashin S."/>
            <person name="Khazanovich D."/>
            <person name="Kisner P."/>
            <person name="Lance K."/>
            <person name="Lara M."/>
            <person name="Lee W."/>
            <person name="Lennon N."/>
            <person name="Letendre F."/>
            <person name="LeVine R."/>
            <person name="Lipovsky A."/>
            <person name="Liu X."/>
            <person name="Liu J."/>
            <person name="Liu S."/>
            <person name="Lokyitsang T."/>
            <person name="Lokyitsang Y."/>
            <person name="Lubonja R."/>
            <person name="Lui A."/>
            <person name="MacDonald P."/>
            <person name="Magnisalis V."/>
            <person name="Maru K."/>
            <person name="Matthews C."/>
            <person name="McCusker W."/>
            <person name="McDonough S."/>
            <person name="Mehta T."/>
            <person name="Meldrim J."/>
            <person name="Meneus L."/>
            <person name="Mihai O."/>
            <person name="Mihalev A."/>
            <person name="Mihova T."/>
            <person name="Mittelman R."/>
            <person name="Mlenga V."/>
            <person name="Montmayeur A."/>
            <person name="Mulrain L."/>
            <person name="Navidi A."/>
            <person name="Naylor J."/>
            <person name="Negash T."/>
            <person name="Nguyen T."/>
            <person name="Nguyen N."/>
            <person name="Nicol R."/>
            <person name="Norbu C."/>
            <person name="Norbu N."/>
            <person name="Novod N."/>
            <person name="O'Neill B."/>
            <person name="Osman S."/>
            <person name="Markiewicz E."/>
            <person name="Oyono O.L."/>
            <person name="Patti C."/>
            <person name="Phunkhang P."/>
            <person name="Pierre F."/>
            <person name="Priest M."/>
            <person name="Raghuraman S."/>
            <person name="Rege F."/>
            <person name="Reyes R."/>
            <person name="Rise C."/>
            <person name="Rogov P."/>
            <person name="Ross K."/>
            <person name="Ryan E."/>
            <person name="Settipalli S."/>
            <person name="Shea T."/>
            <person name="Sherpa N."/>
            <person name="Shi L."/>
            <person name="Shih D."/>
            <person name="Sparrow T."/>
            <person name="Spaulding J."/>
            <person name="Stalker J."/>
            <person name="Stange-Thomann N."/>
            <person name="Stavropoulos S."/>
            <person name="Stone C."/>
            <person name="Strader C."/>
            <person name="Tesfaye S."/>
            <person name="Thomson T."/>
            <person name="Thoulutsang Y."/>
            <person name="Thoulutsang D."/>
            <person name="Topham K."/>
            <person name="Topping I."/>
            <person name="Tsamla T."/>
            <person name="Vassiliev H."/>
            <person name="Vo A."/>
            <person name="Wangchuk T."/>
            <person name="Wangdi T."/>
            <person name="Weiand M."/>
            <person name="Wilkinson J."/>
            <person name="Wilson A."/>
            <person name="Yadav S."/>
            <person name="Young G."/>
            <person name="Yu Q."/>
            <person name="Zembek L."/>
            <person name="Zhong D."/>
            <person name="Zimmer A."/>
            <person name="Zwirko Z."/>
            <person name="Jaffe D.B."/>
            <person name="Alvarez P."/>
            <person name="Brockman W."/>
            <person name="Butler J."/>
            <person name="Chin C."/>
            <person name="Gnerre S."/>
            <person name="Grabherr M."/>
            <person name="Kleber M."/>
            <person name="Mauceli E."/>
            <person name="MacCallum I."/>
        </authorList>
    </citation>
    <scope>NUCLEOTIDE SEQUENCE [LARGE SCALE GENOMIC DNA]</scope>
    <source>
        <strain evidence="6">Tucson 14024-0371.13</strain>
    </source>
</reference>
<sequence length="721" mass="81775">MGSVLIVCLLFGIVGGSPGIAEFDKNNSNVYHRLDRFRNWPREFFAYYQNVTVDDLVPENRLVATKDLQCYEEFSQLVAGPSLENLWALKMIDSWGSIPSGILMGHLMDLGHYDECIRINQVLDSGHNLLGKYCLAQLPLHQWLGYSEALSLILPQTGVCFPASCSSENMDALLGGFFQQILGIEFDKNLTLIKEGTCKTSKKESLDGLTIFTIVLLSTFGAAVAISTVYDYFLCEDQTKLPAILKVFSARANSRSLFRLNTKPNPNVIECLNGIRCLSLIWVCFGHEYRLMFMSPLLNYVDLYSWAKEPFMMFINQGVFAVDTFFFLSGLLVALLSLRTMERSKGKLHVPLMYLHRFLRVTPMLAVAIIVYMKLLPLVGDGPLYGKWNFDNYDSCEKNWFWTLLYIQNYAADEECLAHAWYLAIDMQLYILSPIFIFAVYKWGKKGAAGVFGLLLGLAGFLFGYMAINEYSLLNLTVEGSEEISHHTHNRASGWLVGFLFGYFLHTIRGKSFKLNRVTVWIGWITSLALFFTVIFAMYPYGLVKKKTIGVISEAFYVSLSRIAWPLGLSWVVFACMQGYGGLANSILSSSLWQPLSKLSFSVYIWHLFIQNLNLGRTRVNIYFSDYDVMLHFWQDFGFSLLLAYVMYILIEAPCGGLESMLLPNRRPPDTQNITPAEVPAAKEPESQRTQTYTTPDTPLSPTSDETNILRFFRNNAPVLK</sequence>
<dbReference type="SMART" id="SM00703">
    <property type="entry name" value="NRF"/>
    <property type="match status" value="1"/>
</dbReference>
<feature type="chain" id="PRO_5006454454" description="Nose resistant-to-fluoxetine protein N-terminal domain-containing protein" evidence="3">
    <location>
        <begin position="17"/>
        <end position="721"/>
    </location>
</feature>
<evidence type="ECO:0000313" key="6">
    <source>
        <dbReference type="Proteomes" id="UP000007801"/>
    </source>
</evidence>
<accession>B3M1R8</accession>
<feature type="compositionally biased region" description="Low complexity" evidence="1">
    <location>
        <begin position="692"/>
        <end position="705"/>
    </location>
</feature>
<feature type="transmembrane region" description="Helical" evidence="2">
    <location>
        <begin position="448"/>
        <end position="468"/>
    </location>
</feature>
<feature type="transmembrane region" description="Helical" evidence="2">
    <location>
        <begin position="319"/>
        <end position="338"/>
    </location>
</feature>
<dbReference type="HOGENOM" id="CLU_007874_2_1_1"/>
<evidence type="ECO:0000256" key="2">
    <source>
        <dbReference type="SAM" id="Phobius"/>
    </source>
</evidence>
<feature type="transmembrane region" description="Helical" evidence="2">
    <location>
        <begin position="358"/>
        <end position="379"/>
    </location>
</feature>
<keyword evidence="5" id="KW-0012">Acyltransferase</keyword>
<evidence type="ECO:0000259" key="4">
    <source>
        <dbReference type="SMART" id="SM00703"/>
    </source>
</evidence>
<dbReference type="Proteomes" id="UP000007801">
    <property type="component" value="Unassembled WGS sequence"/>
</dbReference>
<dbReference type="InterPro" id="IPR002656">
    <property type="entry name" value="Acyl_transf_3_dom"/>
</dbReference>
<dbReference type="InterPro" id="IPR052728">
    <property type="entry name" value="O2_lipid_transport_reg"/>
</dbReference>
<dbReference type="EMBL" id="CH902617">
    <property type="protein sequence ID" value="EDV44398.2"/>
    <property type="molecule type" value="Genomic_DNA"/>
</dbReference>
<feature type="region of interest" description="Disordered" evidence="1">
    <location>
        <begin position="667"/>
        <end position="705"/>
    </location>
</feature>
<keyword evidence="2" id="KW-1133">Transmembrane helix</keyword>
<feature type="transmembrane region" description="Helical" evidence="2">
    <location>
        <begin position="563"/>
        <end position="583"/>
    </location>
</feature>
<keyword evidence="3" id="KW-0732">Signal</keyword>
<name>B3M1R8_DROAN</name>
<dbReference type="InterPro" id="IPR006621">
    <property type="entry name" value="Nose-resist-to-fluoxetine_N"/>
</dbReference>
<keyword evidence="2" id="KW-0812">Transmembrane</keyword>
<evidence type="ECO:0000256" key="3">
    <source>
        <dbReference type="SAM" id="SignalP"/>
    </source>
</evidence>
<feature type="transmembrane region" description="Helical" evidence="2">
    <location>
        <begin position="488"/>
        <end position="506"/>
    </location>
</feature>
<keyword evidence="2" id="KW-0472">Membrane</keyword>
<keyword evidence="5" id="KW-0808">Transferase</keyword>
<dbReference type="PANTHER" id="PTHR11161">
    <property type="entry name" value="O-ACYLTRANSFERASE"/>
    <property type="match status" value="1"/>
</dbReference>
<dbReference type="STRING" id="7217.B3M1R8"/>
<dbReference type="Pfam" id="PF20146">
    <property type="entry name" value="NRF"/>
    <property type="match status" value="1"/>
</dbReference>
<feature type="transmembrane region" description="Helical" evidence="2">
    <location>
        <begin position="420"/>
        <end position="441"/>
    </location>
</feature>
<gene>
    <name evidence="5" type="primary">Dana\GF18950</name>
    <name evidence="5" type="synonym">dana_GLEANR_20207</name>
    <name evidence="5" type="ORF">GF18950</name>
</gene>
<feature type="transmembrane region" description="Helical" evidence="2">
    <location>
        <begin position="633"/>
        <end position="651"/>
    </location>
</feature>
<feature type="transmembrane region" description="Helical" evidence="2">
    <location>
        <begin position="209"/>
        <end position="233"/>
    </location>
</feature>
<dbReference type="Pfam" id="PF01757">
    <property type="entry name" value="Acyl_transf_3"/>
    <property type="match status" value="1"/>
</dbReference>
<feature type="domain" description="Nose resistant-to-fluoxetine protein N-terminal" evidence="4">
    <location>
        <begin position="67"/>
        <end position="200"/>
    </location>
</feature>
<proteinExistence type="predicted"/>
<dbReference type="PANTHER" id="PTHR11161:SF0">
    <property type="entry name" value="O-ACYLTRANSFERASE LIKE PROTEIN"/>
    <property type="match status" value="1"/>
</dbReference>
<keyword evidence="6" id="KW-1185">Reference proteome</keyword>
<organism evidence="5 6">
    <name type="scientific">Drosophila ananassae</name>
    <name type="common">Fruit fly</name>
    <dbReference type="NCBI Taxonomy" id="7217"/>
    <lineage>
        <taxon>Eukaryota</taxon>
        <taxon>Metazoa</taxon>
        <taxon>Ecdysozoa</taxon>
        <taxon>Arthropoda</taxon>
        <taxon>Hexapoda</taxon>
        <taxon>Insecta</taxon>
        <taxon>Pterygota</taxon>
        <taxon>Neoptera</taxon>
        <taxon>Endopterygota</taxon>
        <taxon>Diptera</taxon>
        <taxon>Brachycera</taxon>
        <taxon>Muscomorpha</taxon>
        <taxon>Ephydroidea</taxon>
        <taxon>Drosophilidae</taxon>
        <taxon>Drosophila</taxon>
        <taxon>Sophophora</taxon>
    </lineage>
</organism>
<evidence type="ECO:0000256" key="1">
    <source>
        <dbReference type="SAM" id="MobiDB-lite"/>
    </source>
</evidence>
<dbReference type="OrthoDB" id="118951at2759"/>